<keyword evidence="2" id="KW-1185">Reference proteome</keyword>
<dbReference type="Proteomes" id="UP001440984">
    <property type="component" value="Unassembled WGS sequence"/>
</dbReference>
<accession>A0ABV0L6Z7</accession>
<name>A0ABV0L6Z7_9PSEU</name>
<sequence>MNSAESRVALAAGQENLGTVGGFLDVRATAPVSCYAAAAATVAAGVVAAFATGAALAAAAHHFGGHHHFDSADVHGGSPVDGGSVESLIGTRIGALSAA</sequence>
<dbReference type="RefSeq" id="WP_348947415.1">
    <property type="nucleotide sequence ID" value="NZ_JBDZYD010000001.1"/>
</dbReference>
<dbReference type="EMBL" id="JBDZYD010000001">
    <property type="protein sequence ID" value="MEQ0558088.1"/>
    <property type="molecule type" value="Genomic_DNA"/>
</dbReference>
<comment type="caution">
    <text evidence="1">The sequence shown here is derived from an EMBL/GenBank/DDBJ whole genome shotgun (WGS) entry which is preliminary data.</text>
</comment>
<reference evidence="1 2" key="1">
    <citation type="submission" date="2024-05" db="EMBL/GenBank/DDBJ databases">
        <authorList>
            <person name="Zhao H."/>
            <person name="Xu Y."/>
            <person name="Lin S."/>
            <person name="Spain J.C."/>
            <person name="Zhou N.-Y."/>
        </authorList>
    </citation>
    <scope>NUCLEOTIDE SEQUENCE [LARGE SCALE GENOMIC DNA]</scope>
    <source>
        <strain evidence="1 2">NEAU-NG30</strain>
    </source>
</reference>
<evidence type="ECO:0000313" key="2">
    <source>
        <dbReference type="Proteomes" id="UP001440984"/>
    </source>
</evidence>
<evidence type="ECO:0000313" key="1">
    <source>
        <dbReference type="EMBL" id="MEQ0558088.1"/>
    </source>
</evidence>
<gene>
    <name evidence="1" type="ORF">ABJI51_03310</name>
</gene>
<organism evidence="1 2">
    <name type="scientific">Amycolatopsis melonis</name>
    <dbReference type="NCBI Taxonomy" id="3156488"/>
    <lineage>
        <taxon>Bacteria</taxon>
        <taxon>Bacillati</taxon>
        <taxon>Actinomycetota</taxon>
        <taxon>Actinomycetes</taxon>
        <taxon>Pseudonocardiales</taxon>
        <taxon>Pseudonocardiaceae</taxon>
        <taxon>Amycolatopsis</taxon>
    </lineage>
</organism>
<protein>
    <submittedName>
        <fullName evidence="1">Uncharacterized protein</fullName>
    </submittedName>
</protein>
<proteinExistence type="predicted"/>